<dbReference type="NCBIfam" id="TIGR02937">
    <property type="entry name" value="sigma70-ECF"/>
    <property type="match status" value="1"/>
</dbReference>
<sequence>MNKPNPNNILTTNKISLDKSSNGSYRVSDATLWQQFKEGSEAAFIKIYNENFNMLFNYGFQLTGNQEFIEDCVQDIFIYLRQKRKSLGPTDCIKFYLMKCMRRKVFKEMKKSKISFSLEYSEGFQITFSHEDFLIDQQIEQEKSEKLNKALSLLSGKKREAIYYFYFQNLNYTQISELLELSHVKSARNLVYKALSVLKASME</sequence>
<dbReference type="AlphaFoldDB" id="A0A0H4PJD5"/>
<dbReference type="EMBL" id="CP012040">
    <property type="protein sequence ID" value="AKP54244.1"/>
    <property type="molecule type" value="Genomic_DNA"/>
</dbReference>
<evidence type="ECO:0000313" key="5">
    <source>
        <dbReference type="EMBL" id="AKP54244.1"/>
    </source>
</evidence>
<dbReference type="InterPro" id="IPR013324">
    <property type="entry name" value="RNA_pol_sigma_r3/r4-like"/>
</dbReference>
<name>A0A0H4PJD5_9BACT</name>
<dbReference type="KEGG" id="camu:CA2015_4923"/>
<protein>
    <submittedName>
        <fullName evidence="5">RNA polymerase ECF-type sigma factor</fullName>
    </submittedName>
</protein>
<accession>A0A0H4PJD5</accession>
<keyword evidence="3" id="KW-0731">Sigma factor</keyword>
<dbReference type="PANTHER" id="PTHR43133:SF46">
    <property type="entry name" value="RNA POLYMERASE SIGMA-70 FACTOR ECF SUBFAMILY"/>
    <property type="match status" value="1"/>
</dbReference>
<dbReference type="InterPro" id="IPR013325">
    <property type="entry name" value="RNA_pol_sigma_r2"/>
</dbReference>
<dbReference type="InterPro" id="IPR039425">
    <property type="entry name" value="RNA_pol_sigma-70-like"/>
</dbReference>
<dbReference type="InterPro" id="IPR014284">
    <property type="entry name" value="RNA_pol_sigma-70_dom"/>
</dbReference>
<evidence type="ECO:0000256" key="3">
    <source>
        <dbReference type="ARBA" id="ARBA00023082"/>
    </source>
</evidence>
<dbReference type="GO" id="GO:0006352">
    <property type="term" value="P:DNA-templated transcription initiation"/>
    <property type="evidence" value="ECO:0007669"/>
    <property type="project" value="InterPro"/>
</dbReference>
<evidence type="ECO:0000256" key="1">
    <source>
        <dbReference type="ARBA" id="ARBA00010641"/>
    </source>
</evidence>
<dbReference type="Proteomes" id="UP000036520">
    <property type="component" value="Chromosome"/>
</dbReference>
<reference evidence="5 6" key="1">
    <citation type="submission" date="2015-07" db="EMBL/GenBank/DDBJ databases">
        <authorList>
            <person name="Kim K.M."/>
        </authorList>
    </citation>
    <scope>NUCLEOTIDE SEQUENCE [LARGE SCALE GENOMIC DNA]</scope>
    <source>
        <strain evidence="5 6">KCTC 12363</strain>
    </source>
</reference>
<dbReference type="RefSeq" id="WP_084011967.1">
    <property type="nucleotide sequence ID" value="NZ_CAXBGM010000093.1"/>
</dbReference>
<dbReference type="Gene3D" id="1.10.10.10">
    <property type="entry name" value="Winged helix-like DNA-binding domain superfamily/Winged helix DNA-binding domain"/>
    <property type="match status" value="1"/>
</dbReference>
<dbReference type="PANTHER" id="PTHR43133">
    <property type="entry name" value="RNA POLYMERASE ECF-TYPE SIGMA FACTO"/>
    <property type="match status" value="1"/>
</dbReference>
<evidence type="ECO:0000256" key="2">
    <source>
        <dbReference type="ARBA" id="ARBA00023015"/>
    </source>
</evidence>
<dbReference type="InterPro" id="IPR036388">
    <property type="entry name" value="WH-like_DNA-bd_sf"/>
</dbReference>
<dbReference type="SUPFAM" id="SSF88659">
    <property type="entry name" value="Sigma3 and sigma4 domains of RNA polymerase sigma factors"/>
    <property type="match status" value="1"/>
</dbReference>
<evidence type="ECO:0000256" key="4">
    <source>
        <dbReference type="ARBA" id="ARBA00023163"/>
    </source>
</evidence>
<gene>
    <name evidence="5" type="ORF">CA2015_4923</name>
</gene>
<comment type="similarity">
    <text evidence="1">Belongs to the sigma-70 factor family. ECF subfamily.</text>
</comment>
<keyword evidence="2" id="KW-0805">Transcription regulation</keyword>
<dbReference type="SUPFAM" id="SSF88946">
    <property type="entry name" value="Sigma2 domain of RNA polymerase sigma factors"/>
    <property type="match status" value="1"/>
</dbReference>
<organism evidence="5 6">
    <name type="scientific">Cyclobacterium amurskyense</name>
    <dbReference type="NCBI Taxonomy" id="320787"/>
    <lineage>
        <taxon>Bacteria</taxon>
        <taxon>Pseudomonadati</taxon>
        <taxon>Bacteroidota</taxon>
        <taxon>Cytophagia</taxon>
        <taxon>Cytophagales</taxon>
        <taxon>Cyclobacteriaceae</taxon>
        <taxon>Cyclobacterium</taxon>
    </lineage>
</organism>
<keyword evidence="6" id="KW-1185">Reference proteome</keyword>
<dbReference type="OrthoDB" id="9150024at2"/>
<proteinExistence type="inferred from homology"/>
<keyword evidence="4" id="KW-0804">Transcription</keyword>
<dbReference type="STRING" id="320787.CA2015_4923"/>
<evidence type="ECO:0000313" key="6">
    <source>
        <dbReference type="Proteomes" id="UP000036520"/>
    </source>
</evidence>
<dbReference type="GO" id="GO:0016987">
    <property type="term" value="F:sigma factor activity"/>
    <property type="evidence" value="ECO:0007669"/>
    <property type="project" value="UniProtKB-KW"/>
</dbReference>
<dbReference type="Gene3D" id="1.10.1740.10">
    <property type="match status" value="1"/>
</dbReference>